<protein>
    <submittedName>
        <fullName evidence="2">Uncharacterized protein</fullName>
    </submittedName>
</protein>
<feature type="region of interest" description="Disordered" evidence="1">
    <location>
        <begin position="115"/>
        <end position="134"/>
    </location>
</feature>
<evidence type="ECO:0000256" key="1">
    <source>
        <dbReference type="SAM" id="MobiDB-lite"/>
    </source>
</evidence>
<accession>A0AAD3TAD0</accession>
<reference evidence="2" key="1">
    <citation type="submission" date="2023-05" db="EMBL/GenBank/DDBJ databases">
        <title>Nepenthes gracilis genome sequencing.</title>
        <authorList>
            <person name="Fukushima K."/>
        </authorList>
    </citation>
    <scope>NUCLEOTIDE SEQUENCE</scope>
    <source>
        <strain evidence="2">SING2019-196</strain>
    </source>
</reference>
<feature type="region of interest" description="Disordered" evidence="1">
    <location>
        <begin position="1"/>
        <end position="21"/>
    </location>
</feature>
<dbReference type="AlphaFoldDB" id="A0AAD3TAD0"/>
<feature type="compositionally biased region" description="Polar residues" evidence="1">
    <location>
        <begin position="118"/>
        <end position="134"/>
    </location>
</feature>
<feature type="compositionally biased region" description="Low complexity" evidence="1">
    <location>
        <begin position="83"/>
        <end position="92"/>
    </location>
</feature>
<evidence type="ECO:0000313" key="3">
    <source>
        <dbReference type="Proteomes" id="UP001279734"/>
    </source>
</evidence>
<name>A0AAD3TAD0_NEPGR</name>
<comment type="caution">
    <text evidence="2">The sequence shown here is derived from an EMBL/GenBank/DDBJ whole genome shotgun (WGS) entry which is preliminary data.</text>
</comment>
<feature type="region of interest" description="Disordered" evidence="1">
    <location>
        <begin position="58"/>
        <end position="106"/>
    </location>
</feature>
<organism evidence="2 3">
    <name type="scientific">Nepenthes gracilis</name>
    <name type="common">Slender pitcher plant</name>
    <dbReference type="NCBI Taxonomy" id="150966"/>
    <lineage>
        <taxon>Eukaryota</taxon>
        <taxon>Viridiplantae</taxon>
        <taxon>Streptophyta</taxon>
        <taxon>Embryophyta</taxon>
        <taxon>Tracheophyta</taxon>
        <taxon>Spermatophyta</taxon>
        <taxon>Magnoliopsida</taxon>
        <taxon>eudicotyledons</taxon>
        <taxon>Gunneridae</taxon>
        <taxon>Pentapetalae</taxon>
        <taxon>Caryophyllales</taxon>
        <taxon>Nepenthaceae</taxon>
        <taxon>Nepenthes</taxon>
    </lineage>
</organism>
<sequence>MFQQQTSKCKESYPNRDPTVTQFSISVERPLAGRPSLDASSSSSFIQRSSQISKIATQTFGQSSQNPGWSSRTTPPVESVASLQEAQLQAAEPTEANSSPRDCFNSSPTACHLPGFQYANSSRRNNQANISGHG</sequence>
<dbReference type="EMBL" id="BSYO01000030">
    <property type="protein sequence ID" value="GMH25900.1"/>
    <property type="molecule type" value="Genomic_DNA"/>
</dbReference>
<proteinExistence type="predicted"/>
<keyword evidence="3" id="KW-1185">Reference proteome</keyword>
<dbReference type="Proteomes" id="UP001279734">
    <property type="component" value="Unassembled WGS sequence"/>
</dbReference>
<evidence type="ECO:0000313" key="2">
    <source>
        <dbReference type="EMBL" id="GMH25900.1"/>
    </source>
</evidence>
<feature type="compositionally biased region" description="Polar residues" evidence="1">
    <location>
        <begin position="95"/>
        <end position="106"/>
    </location>
</feature>
<gene>
    <name evidence="2" type="ORF">Nepgr_027743</name>
</gene>
<feature type="compositionally biased region" description="Polar residues" evidence="1">
    <location>
        <begin position="58"/>
        <end position="76"/>
    </location>
</feature>